<dbReference type="GO" id="GO:0016020">
    <property type="term" value="C:membrane"/>
    <property type="evidence" value="ECO:0007669"/>
    <property type="project" value="TreeGrafter"/>
</dbReference>
<feature type="domain" description="Acyltransferase 3" evidence="2">
    <location>
        <begin position="27"/>
        <end position="353"/>
    </location>
</feature>
<keyword evidence="1" id="KW-1133">Transmembrane helix</keyword>
<feature type="transmembrane region" description="Helical" evidence="1">
    <location>
        <begin position="30"/>
        <end position="50"/>
    </location>
</feature>
<accession>F4QL30</accession>
<keyword evidence="1" id="KW-0472">Membrane</keyword>
<dbReference type="eggNOG" id="COG1835">
    <property type="taxonomic scope" value="Bacteria"/>
</dbReference>
<feature type="transmembrane region" description="Helical" evidence="1">
    <location>
        <begin position="62"/>
        <end position="82"/>
    </location>
</feature>
<name>F4QL30_9CAUL</name>
<gene>
    <name evidence="3" type="ORF">ABI_18450</name>
</gene>
<dbReference type="GO" id="GO:0000271">
    <property type="term" value="P:polysaccharide biosynthetic process"/>
    <property type="evidence" value="ECO:0007669"/>
    <property type="project" value="TreeGrafter"/>
</dbReference>
<feature type="transmembrane region" description="Helical" evidence="1">
    <location>
        <begin position="303"/>
        <end position="321"/>
    </location>
</feature>
<feature type="transmembrane region" description="Helical" evidence="1">
    <location>
        <begin position="246"/>
        <end position="265"/>
    </location>
</feature>
<evidence type="ECO:0000313" key="3">
    <source>
        <dbReference type="EMBL" id="EGF93405.1"/>
    </source>
</evidence>
<feature type="transmembrane region" description="Helical" evidence="1">
    <location>
        <begin position="185"/>
        <end position="204"/>
    </location>
</feature>
<protein>
    <submittedName>
        <fullName evidence="3">Acyltransferase family protein</fullName>
    </submittedName>
</protein>
<keyword evidence="3" id="KW-0808">Transferase</keyword>
<dbReference type="InterPro" id="IPR002656">
    <property type="entry name" value="Acyl_transf_3_dom"/>
</dbReference>
<keyword evidence="1" id="KW-0812">Transmembrane</keyword>
<dbReference type="InterPro" id="IPR050879">
    <property type="entry name" value="Acyltransferase_3"/>
</dbReference>
<organism evidence="3 4">
    <name type="scientific">Asticcacaulis biprosthecium C19</name>
    <dbReference type="NCBI Taxonomy" id="715226"/>
    <lineage>
        <taxon>Bacteria</taxon>
        <taxon>Pseudomonadati</taxon>
        <taxon>Pseudomonadota</taxon>
        <taxon>Alphaproteobacteria</taxon>
        <taxon>Caulobacterales</taxon>
        <taxon>Caulobacteraceae</taxon>
        <taxon>Asticcacaulis</taxon>
    </lineage>
</organism>
<sequence>MKPISMTLPFASTVTPADIPARRGGASLDVLRFLAAAFILLFHFGPSAPVNLRLVSPIFEQGWLATDFFLMLSGFVLSRAYGDRLTQSQMRPTHFFLKRFARLWPSHLVVLLTFAAFVVAATLLGFAPKHGDHYGLNALFAQAFMVHGWGIIGTPTWNIPTWTLSALLVCYGLFAVYARWIHNRPVVVLAGVAITVLVIGHVLAETLAKHAFADLPLAWGLLRAIPLFILGNLIERATARLRLGQAAFWPLLTFALTAATGLALLPRHLLLDTVILLLLGTVLAVSGAATFRETAVTQRVGRASFALFLTHSLVGAVWFSLTPKVVAALGLGQPAQWALWATALLAAMITAFLFDAVIDKPLSTWVSKLSFVRGGV</sequence>
<feature type="transmembrane region" description="Helical" evidence="1">
    <location>
        <begin position="337"/>
        <end position="358"/>
    </location>
</feature>
<evidence type="ECO:0000256" key="1">
    <source>
        <dbReference type="SAM" id="Phobius"/>
    </source>
</evidence>
<dbReference type="PANTHER" id="PTHR23028:SF53">
    <property type="entry name" value="ACYL_TRANSF_3 DOMAIN-CONTAINING PROTEIN"/>
    <property type="match status" value="1"/>
</dbReference>
<evidence type="ECO:0000313" key="4">
    <source>
        <dbReference type="Proteomes" id="UP000006512"/>
    </source>
</evidence>
<dbReference type="Proteomes" id="UP000006512">
    <property type="component" value="Unassembled WGS sequence"/>
</dbReference>
<dbReference type="AlphaFoldDB" id="F4QL30"/>
<feature type="transmembrane region" description="Helical" evidence="1">
    <location>
        <begin position="216"/>
        <end position="234"/>
    </location>
</feature>
<feature type="transmembrane region" description="Helical" evidence="1">
    <location>
        <begin position="271"/>
        <end position="291"/>
    </location>
</feature>
<reference evidence="4" key="1">
    <citation type="submission" date="2011-03" db="EMBL/GenBank/DDBJ databases">
        <title>Draft genome sequence of Brevundimonas diminuta.</title>
        <authorList>
            <person name="Brown P.J.B."/>
            <person name="Buechlein A."/>
            <person name="Hemmerich C."/>
            <person name="Brun Y.V."/>
        </authorList>
    </citation>
    <scope>NUCLEOTIDE SEQUENCE [LARGE SCALE GENOMIC DNA]</scope>
    <source>
        <strain evidence="4">C19</strain>
    </source>
</reference>
<dbReference type="GO" id="GO:0016747">
    <property type="term" value="F:acyltransferase activity, transferring groups other than amino-acyl groups"/>
    <property type="evidence" value="ECO:0007669"/>
    <property type="project" value="InterPro"/>
</dbReference>
<dbReference type="STRING" id="715226.ABI_18450"/>
<feature type="transmembrane region" description="Helical" evidence="1">
    <location>
        <begin position="103"/>
        <end position="127"/>
    </location>
</feature>
<proteinExistence type="predicted"/>
<evidence type="ECO:0000259" key="2">
    <source>
        <dbReference type="Pfam" id="PF01757"/>
    </source>
</evidence>
<dbReference type="HOGENOM" id="CLU_005679_2_1_5"/>
<dbReference type="Pfam" id="PF01757">
    <property type="entry name" value="Acyl_transf_3"/>
    <property type="match status" value="1"/>
</dbReference>
<keyword evidence="3" id="KW-0012">Acyltransferase</keyword>
<keyword evidence="4" id="KW-1185">Reference proteome</keyword>
<feature type="transmembrane region" description="Helical" evidence="1">
    <location>
        <begin position="159"/>
        <end position="178"/>
    </location>
</feature>
<dbReference type="EMBL" id="GL883077">
    <property type="protein sequence ID" value="EGF93405.1"/>
    <property type="molecule type" value="Genomic_DNA"/>
</dbReference>
<dbReference type="PANTHER" id="PTHR23028">
    <property type="entry name" value="ACETYLTRANSFERASE"/>
    <property type="match status" value="1"/>
</dbReference>